<dbReference type="RefSeq" id="WP_377169179.1">
    <property type="nucleotide sequence ID" value="NZ_JBHSMQ010000006.1"/>
</dbReference>
<sequence>MKALLTTLCLLACASLNARDLGMSPLFKHYIGSWKAAGELKGENNTLEIKEEWTGAAEGDNSFVIKGTRTINGDTQPFQWTITYNEGADSYEANLTGADGSQNIHFEGHVSEVNLTLELKAITGSGQSSITITEAFAGTGEAKDVIESKVTFTGDAGQTTLEGVIKHEKEKQP</sequence>
<feature type="signal peptide" evidence="1">
    <location>
        <begin position="1"/>
        <end position="18"/>
    </location>
</feature>
<proteinExistence type="predicted"/>
<feature type="chain" id="PRO_5047382307" description="DUF1579 domain-containing protein" evidence="1">
    <location>
        <begin position="19"/>
        <end position="173"/>
    </location>
</feature>
<evidence type="ECO:0008006" key="4">
    <source>
        <dbReference type="Google" id="ProtNLM"/>
    </source>
</evidence>
<evidence type="ECO:0000256" key="1">
    <source>
        <dbReference type="SAM" id="SignalP"/>
    </source>
</evidence>
<organism evidence="2 3">
    <name type="scientific">Prosthecobacter fluviatilis</name>
    <dbReference type="NCBI Taxonomy" id="445931"/>
    <lineage>
        <taxon>Bacteria</taxon>
        <taxon>Pseudomonadati</taxon>
        <taxon>Verrucomicrobiota</taxon>
        <taxon>Verrucomicrobiia</taxon>
        <taxon>Verrucomicrobiales</taxon>
        <taxon>Verrucomicrobiaceae</taxon>
        <taxon>Prosthecobacter</taxon>
    </lineage>
</organism>
<reference evidence="3" key="1">
    <citation type="journal article" date="2019" name="Int. J. Syst. Evol. Microbiol.">
        <title>The Global Catalogue of Microorganisms (GCM) 10K type strain sequencing project: providing services to taxonomists for standard genome sequencing and annotation.</title>
        <authorList>
            <consortium name="The Broad Institute Genomics Platform"/>
            <consortium name="The Broad Institute Genome Sequencing Center for Infectious Disease"/>
            <person name="Wu L."/>
            <person name="Ma J."/>
        </authorList>
    </citation>
    <scope>NUCLEOTIDE SEQUENCE [LARGE SCALE GENOMIC DNA]</scope>
    <source>
        <strain evidence="3">CGMCC 4.1469</strain>
    </source>
</reference>
<dbReference type="EMBL" id="JBHSMQ010000006">
    <property type="protein sequence ID" value="MFC5456689.1"/>
    <property type="molecule type" value="Genomic_DNA"/>
</dbReference>
<gene>
    <name evidence="2" type="ORF">ACFQDI_17620</name>
</gene>
<accession>A0ABW0KTM4</accession>
<evidence type="ECO:0000313" key="2">
    <source>
        <dbReference type="EMBL" id="MFC5456689.1"/>
    </source>
</evidence>
<evidence type="ECO:0000313" key="3">
    <source>
        <dbReference type="Proteomes" id="UP001596052"/>
    </source>
</evidence>
<keyword evidence="1" id="KW-0732">Signal</keyword>
<comment type="caution">
    <text evidence="2">The sequence shown here is derived from an EMBL/GenBank/DDBJ whole genome shotgun (WGS) entry which is preliminary data.</text>
</comment>
<name>A0ABW0KTM4_9BACT</name>
<keyword evidence="3" id="KW-1185">Reference proteome</keyword>
<dbReference type="Proteomes" id="UP001596052">
    <property type="component" value="Unassembled WGS sequence"/>
</dbReference>
<protein>
    <recommendedName>
        <fullName evidence="4">DUF1579 domain-containing protein</fullName>
    </recommendedName>
</protein>